<reference evidence="3" key="1">
    <citation type="submission" date="2016-11" db="UniProtKB">
        <authorList>
            <consortium name="WormBaseParasite"/>
        </authorList>
    </citation>
    <scope>IDENTIFICATION</scope>
</reference>
<evidence type="ECO:0000313" key="2">
    <source>
        <dbReference type="Proteomes" id="UP000095280"/>
    </source>
</evidence>
<protein>
    <submittedName>
        <fullName evidence="3">Dilute domain-containing protein</fullName>
    </submittedName>
</protein>
<sequence>NYFQKRKLSTHRRSESSAIKEAKAAMKAAEIESSPMETDATGRLMESDCASDQLPAEVEDFSRRLQICLSHCCKSMPGTDKLASWQENGGAGLIAELASLIAEAGGASDGAILLAVRQLSTDQLRILWAYLTTQLTAVASSTSNQSIDMDLLVTWLDLLLTANFTQLAAAAGTARPSPGPISAESLASMSDLIDSLAELQFQHSKFEALLDALPIVVESGRADQRTSSLGATNNSNNSSSQSSYSIVKVSL</sequence>
<dbReference type="Proteomes" id="UP000095280">
    <property type="component" value="Unplaced"/>
</dbReference>
<evidence type="ECO:0000256" key="1">
    <source>
        <dbReference type="SAM" id="MobiDB-lite"/>
    </source>
</evidence>
<proteinExistence type="predicted"/>
<name>A0A1I8FTF0_9PLAT</name>
<feature type="region of interest" description="Disordered" evidence="1">
    <location>
        <begin position="226"/>
        <end position="251"/>
    </location>
</feature>
<keyword evidence="2" id="KW-1185">Reference proteome</keyword>
<organism evidence="2 3">
    <name type="scientific">Macrostomum lignano</name>
    <dbReference type="NCBI Taxonomy" id="282301"/>
    <lineage>
        <taxon>Eukaryota</taxon>
        <taxon>Metazoa</taxon>
        <taxon>Spiralia</taxon>
        <taxon>Lophotrochozoa</taxon>
        <taxon>Platyhelminthes</taxon>
        <taxon>Rhabditophora</taxon>
        <taxon>Macrostomorpha</taxon>
        <taxon>Macrostomida</taxon>
        <taxon>Macrostomidae</taxon>
        <taxon>Macrostomum</taxon>
    </lineage>
</organism>
<feature type="compositionally biased region" description="Low complexity" evidence="1">
    <location>
        <begin position="227"/>
        <end position="245"/>
    </location>
</feature>
<accession>A0A1I8FTF0</accession>
<evidence type="ECO:0000313" key="3">
    <source>
        <dbReference type="WBParaSite" id="maker-unitig_9620-snap-gene-0.1-mRNA-1"/>
    </source>
</evidence>
<dbReference type="AlphaFoldDB" id="A0A1I8FTF0"/>
<dbReference type="WBParaSite" id="maker-unitig_9620-snap-gene-0.1-mRNA-1">
    <property type="protein sequence ID" value="maker-unitig_9620-snap-gene-0.1-mRNA-1"/>
    <property type="gene ID" value="maker-unitig_9620-snap-gene-0.1"/>
</dbReference>